<comment type="caution">
    <text evidence="1">The sequence shown here is derived from an EMBL/GenBank/DDBJ whole genome shotgun (WGS) entry which is preliminary data.</text>
</comment>
<dbReference type="OrthoDB" id="9795596at2"/>
<evidence type="ECO:0000313" key="2">
    <source>
        <dbReference type="Proteomes" id="UP000071859"/>
    </source>
</evidence>
<keyword evidence="2" id="KW-1185">Reference proteome</keyword>
<dbReference type="Proteomes" id="UP000071859">
    <property type="component" value="Unassembled WGS sequence"/>
</dbReference>
<protein>
    <submittedName>
        <fullName evidence="1">Uncharacterized protein</fullName>
    </submittedName>
</protein>
<gene>
    <name evidence="1" type="ORF">AWB78_08057</name>
</gene>
<evidence type="ECO:0000313" key="1">
    <source>
        <dbReference type="EMBL" id="SAL06414.1"/>
    </source>
</evidence>
<name>A0A158EHW8_9BURK</name>
<reference evidence="1" key="1">
    <citation type="submission" date="2016-01" db="EMBL/GenBank/DDBJ databases">
        <authorList>
            <person name="Peeters C."/>
        </authorList>
    </citation>
    <scope>NUCLEOTIDE SEQUENCE</scope>
    <source>
        <strain evidence="1">LMG 29321</strain>
    </source>
</reference>
<accession>A0A158EHW8</accession>
<proteinExistence type="predicted"/>
<dbReference type="AlphaFoldDB" id="A0A158EHW8"/>
<dbReference type="RefSeq" id="WP_062612318.1">
    <property type="nucleotide sequence ID" value="NZ_FCOX02000114.1"/>
</dbReference>
<organism evidence="1 2">
    <name type="scientific">Caballeronia calidae</name>
    <dbReference type="NCBI Taxonomy" id="1777139"/>
    <lineage>
        <taxon>Bacteria</taxon>
        <taxon>Pseudomonadati</taxon>
        <taxon>Pseudomonadota</taxon>
        <taxon>Betaproteobacteria</taxon>
        <taxon>Burkholderiales</taxon>
        <taxon>Burkholderiaceae</taxon>
        <taxon>Caballeronia</taxon>
    </lineage>
</organism>
<dbReference type="EMBL" id="FCOX02000114">
    <property type="protein sequence ID" value="SAL06414.1"/>
    <property type="molecule type" value="Genomic_DNA"/>
</dbReference>
<sequence length="108" mass="12124">MSNHDHDFELVHGSSHVFRASTVPMLSLNNCVLASLPRSSACFRPQTAHAQAEALTYVACRICPYPKRRFARFTVDKLMKILSKLDEDIEVSVTVGRRSDHHPAPVHV</sequence>